<name>A0A8D3BYE4_SCOMX</name>
<reference evidence="7" key="1">
    <citation type="submission" date="2023-05" db="EMBL/GenBank/DDBJ databases">
        <title>High-quality long-read genome of Scophthalmus maximus.</title>
        <authorList>
            <person name="Lien S."/>
            <person name="Martinez P."/>
        </authorList>
    </citation>
    <scope>NUCLEOTIDE SEQUENCE [LARGE SCALE GENOMIC DNA]</scope>
</reference>
<evidence type="ECO:0000313" key="8">
    <source>
        <dbReference type="Proteomes" id="UP000694558"/>
    </source>
</evidence>
<evidence type="ECO:0008006" key="9">
    <source>
        <dbReference type="Google" id="ProtNLM"/>
    </source>
</evidence>
<accession>A0A8D3BYE4</accession>
<evidence type="ECO:0000256" key="1">
    <source>
        <dbReference type="ARBA" id="ARBA00004141"/>
    </source>
</evidence>
<dbReference type="InterPro" id="IPR042857">
    <property type="entry name" value="TMEM266"/>
</dbReference>
<dbReference type="SUPFAM" id="SSF81324">
    <property type="entry name" value="Voltage-gated potassium channels"/>
    <property type="match status" value="1"/>
</dbReference>
<dbReference type="GO" id="GO:0005886">
    <property type="term" value="C:plasma membrane"/>
    <property type="evidence" value="ECO:0007669"/>
    <property type="project" value="InterPro"/>
</dbReference>
<dbReference type="GO" id="GO:0030425">
    <property type="term" value="C:dendrite"/>
    <property type="evidence" value="ECO:0007669"/>
    <property type="project" value="TreeGrafter"/>
</dbReference>
<dbReference type="PANTHER" id="PTHR46842">
    <property type="entry name" value="TRANSMEMBRANE PROTEIN 266"/>
    <property type="match status" value="1"/>
</dbReference>
<organism evidence="7 8">
    <name type="scientific">Scophthalmus maximus</name>
    <name type="common">Turbot</name>
    <name type="synonym">Psetta maxima</name>
    <dbReference type="NCBI Taxonomy" id="52904"/>
    <lineage>
        <taxon>Eukaryota</taxon>
        <taxon>Metazoa</taxon>
        <taxon>Chordata</taxon>
        <taxon>Craniata</taxon>
        <taxon>Vertebrata</taxon>
        <taxon>Euteleostomi</taxon>
        <taxon>Actinopterygii</taxon>
        <taxon>Neopterygii</taxon>
        <taxon>Teleostei</taxon>
        <taxon>Neoteleostei</taxon>
        <taxon>Acanthomorphata</taxon>
        <taxon>Carangaria</taxon>
        <taxon>Pleuronectiformes</taxon>
        <taxon>Pleuronectoidei</taxon>
        <taxon>Scophthalmidae</taxon>
        <taxon>Scophthalmus</taxon>
    </lineage>
</organism>
<feature type="region of interest" description="Disordered" evidence="5">
    <location>
        <begin position="414"/>
        <end position="437"/>
    </location>
</feature>
<evidence type="ECO:0000256" key="4">
    <source>
        <dbReference type="ARBA" id="ARBA00023136"/>
    </source>
</evidence>
<feature type="compositionally biased region" description="Polar residues" evidence="5">
    <location>
        <begin position="414"/>
        <end position="426"/>
    </location>
</feature>
<dbReference type="InterPro" id="IPR027359">
    <property type="entry name" value="Volt_channel_dom_sf"/>
</dbReference>
<gene>
    <name evidence="7" type="primary">LOC118302308</name>
</gene>
<evidence type="ECO:0000256" key="2">
    <source>
        <dbReference type="ARBA" id="ARBA00022692"/>
    </source>
</evidence>
<evidence type="ECO:0000256" key="5">
    <source>
        <dbReference type="SAM" id="MobiDB-lite"/>
    </source>
</evidence>
<dbReference type="GO" id="GO:0022832">
    <property type="term" value="F:voltage-gated channel activity"/>
    <property type="evidence" value="ECO:0007669"/>
    <property type="project" value="InterPro"/>
</dbReference>
<evidence type="ECO:0000256" key="3">
    <source>
        <dbReference type="ARBA" id="ARBA00022989"/>
    </source>
</evidence>
<keyword evidence="3 6" id="KW-1133">Transmembrane helix</keyword>
<reference evidence="7" key="2">
    <citation type="submission" date="2025-08" db="UniProtKB">
        <authorList>
            <consortium name="Ensembl"/>
        </authorList>
    </citation>
    <scope>IDENTIFICATION</scope>
</reference>
<comment type="subcellular location">
    <subcellularLocation>
        <location evidence="1">Membrane</location>
        <topology evidence="1">Multi-pass membrane protein</topology>
    </subcellularLocation>
</comment>
<dbReference type="Ensembl" id="ENSSMAT00000049004.1">
    <property type="protein sequence ID" value="ENSSMAP00000040052.1"/>
    <property type="gene ID" value="ENSSMAG00000006995.2"/>
</dbReference>
<keyword evidence="2 6" id="KW-0812">Transmembrane</keyword>
<feature type="compositionally biased region" description="Low complexity" evidence="5">
    <location>
        <begin position="427"/>
        <end position="437"/>
    </location>
</feature>
<proteinExistence type="predicted"/>
<feature type="transmembrane region" description="Helical" evidence="6">
    <location>
        <begin position="117"/>
        <end position="144"/>
    </location>
</feature>
<dbReference type="AlphaFoldDB" id="A0A8D3BYE4"/>
<evidence type="ECO:0000256" key="6">
    <source>
        <dbReference type="SAM" id="Phobius"/>
    </source>
</evidence>
<keyword evidence="4 6" id="KW-0472">Membrane</keyword>
<dbReference type="Gene3D" id="1.20.120.350">
    <property type="entry name" value="Voltage-gated potassium channels. Chain C"/>
    <property type="match status" value="1"/>
</dbReference>
<dbReference type="GeneTree" id="ENSGT00940000156738"/>
<dbReference type="PANTHER" id="PTHR46842:SF1">
    <property type="entry name" value="TRANSMEMBRANE PROTEIN 266"/>
    <property type="match status" value="1"/>
</dbReference>
<dbReference type="Proteomes" id="UP000694558">
    <property type="component" value="Chromosome 5"/>
</dbReference>
<feature type="transmembrane region" description="Helical" evidence="6">
    <location>
        <begin position="164"/>
        <end position="190"/>
    </location>
</feature>
<protein>
    <recommendedName>
        <fullName evidence="9">Ion transport domain-containing protein</fullName>
    </recommendedName>
</protein>
<sequence>MRCKKLRSFFYSNVCLSLSSVFLFVGRFSLSCWCWRVTRGVEQAGLSDLEIISQPVEDENQCLAPPVQLVSFGYRDLPLAALDLSLAGSQLLSNADEDEIRDGSNWLKPCCGRRVALWQVCLLSAGFNCILVACVILVVLFLSLELLIDTKLLQFSNAFQFASIIHWISLIILSLFFSETVFRIVVLGIWDYIENKVEVFDGAVIVLSLAPMVASTVANGPSSPWDAISLIITLRIWRVKRIIDAYVLQVKVEMELEIQQCEKTKAVREEQLERLTQICQEQAFEIRQLRAHLAQQDLDLAAEREAAMQIHHVWGKQGRSFHVVEGLTPGESDDEDPVGQDDMNNYISQYYSEASSDAGASGLGTRVITMAAIDVHLPTNTNPIQSNTMLALERVGSAVSDASASMLQSSGSLTVRPHSLSSHTPASSMTDCSSSSTAQDLSLSYSSHRCCPPSFSGQDPRGPSMVVQELLSSLSEDPCLAQKGLAVDPVNLKLPSPTGSEKASPELDNRINIFNRRNQEERRGRGRGRVLLQTSPLIHLQGGTTEPSLEEKYRLLGPADTPLGHMPDT</sequence>
<evidence type="ECO:0000313" key="7">
    <source>
        <dbReference type="Ensembl" id="ENSSMAP00000040052.1"/>
    </source>
</evidence>